<reference evidence="8" key="1">
    <citation type="submission" date="2022-08" db="EMBL/GenBank/DDBJ databases">
        <authorList>
            <person name="Deng Y."/>
            <person name="Han X.-F."/>
            <person name="Zhang Y.-Q."/>
        </authorList>
    </citation>
    <scope>NUCLEOTIDE SEQUENCE</scope>
    <source>
        <strain evidence="8">CPCC 205763</strain>
    </source>
</reference>
<comment type="caution">
    <text evidence="8">The sequence shown here is derived from an EMBL/GenBank/DDBJ whole genome shotgun (WGS) entry which is preliminary data.</text>
</comment>
<dbReference type="InterPro" id="IPR050313">
    <property type="entry name" value="Carb_Metab_HTH_regulators"/>
</dbReference>
<sequence>MSVAATTTGSMQARRAGILTALAEAGRVDVGELARTLGVAEETVRRDLRSLESEGLLVRAHGGAIPAGAGVVAEAEGIRAVAAAVLELLPVASGVYLDGGPVSEALAALLPVGRRIRIVTASVPVALAAAALGDPPEIHFLGGVVGADGTATGHGPRELASALNLEVAVVEPTGIGAGGRLLAADPDRAAVTESAADAADTVLMVSGPRGLAGTGLAGSIPFSRVHRAVLDPAAGTPTIVRSLAEHGVDVRVLEGVGA</sequence>
<dbReference type="InterPro" id="IPR014036">
    <property type="entry name" value="DeoR-like_C"/>
</dbReference>
<evidence type="ECO:0000256" key="1">
    <source>
        <dbReference type="ARBA" id="ARBA00021390"/>
    </source>
</evidence>
<evidence type="ECO:0000256" key="5">
    <source>
        <dbReference type="ARBA" id="ARBA00023163"/>
    </source>
</evidence>
<dbReference type="InterPro" id="IPR036388">
    <property type="entry name" value="WH-like_DNA-bd_sf"/>
</dbReference>
<feature type="domain" description="HTH deoR-type" evidence="7">
    <location>
        <begin position="11"/>
        <end position="66"/>
    </location>
</feature>
<comment type="function">
    <text evidence="6">Repressor of the lactose catabolism operon. Galactose-6-phosphate is the inducer.</text>
</comment>
<dbReference type="EMBL" id="JANLCM010000002">
    <property type="protein sequence ID" value="MCS5720074.1"/>
    <property type="molecule type" value="Genomic_DNA"/>
</dbReference>
<dbReference type="SMART" id="SM01134">
    <property type="entry name" value="DeoRC"/>
    <property type="match status" value="1"/>
</dbReference>
<keyword evidence="9" id="KW-1185">Reference proteome</keyword>
<accession>A0ABT2GV35</accession>
<dbReference type="Pfam" id="PF00455">
    <property type="entry name" value="DeoRC"/>
    <property type="match status" value="1"/>
</dbReference>
<dbReference type="PROSITE" id="PS51000">
    <property type="entry name" value="HTH_DEOR_2"/>
    <property type="match status" value="1"/>
</dbReference>
<evidence type="ECO:0000256" key="6">
    <source>
        <dbReference type="ARBA" id="ARBA00024937"/>
    </source>
</evidence>
<evidence type="ECO:0000313" key="9">
    <source>
        <dbReference type="Proteomes" id="UP001165584"/>
    </source>
</evidence>
<dbReference type="InterPro" id="IPR036390">
    <property type="entry name" value="WH_DNA-bd_sf"/>
</dbReference>
<proteinExistence type="predicted"/>
<dbReference type="SUPFAM" id="SSF46785">
    <property type="entry name" value="Winged helix' DNA-binding domain"/>
    <property type="match status" value="1"/>
</dbReference>
<keyword evidence="5" id="KW-0804">Transcription</keyword>
<dbReference type="Pfam" id="PF08220">
    <property type="entry name" value="HTH_DeoR"/>
    <property type="match status" value="1"/>
</dbReference>
<keyword evidence="4" id="KW-0238">DNA-binding</keyword>
<protein>
    <recommendedName>
        <fullName evidence="1">Lactose phosphotransferase system repressor</fullName>
    </recommendedName>
</protein>
<dbReference type="SMART" id="SM00420">
    <property type="entry name" value="HTH_DEOR"/>
    <property type="match status" value="1"/>
</dbReference>
<keyword evidence="3" id="KW-0805">Transcription regulation</keyword>
<gene>
    <name evidence="8" type="ORF">N1027_18235</name>
</gene>
<name>A0ABT2GV35_9MICO</name>
<dbReference type="InterPro" id="IPR001034">
    <property type="entry name" value="DeoR_HTH"/>
</dbReference>
<dbReference type="PANTHER" id="PTHR30363">
    <property type="entry name" value="HTH-TYPE TRANSCRIPTIONAL REGULATOR SRLR-RELATED"/>
    <property type="match status" value="1"/>
</dbReference>
<dbReference type="PRINTS" id="PR00037">
    <property type="entry name" value="HTHLACR"/>
</dbReference>
<evidence type="ECO:0000259" key="7">
    <source>
        <dbReference type="PROSITE" id="PS51000"/>
    </source>
</evidence>
<dbReference type="RefSeq" id="WP_259509856.1">
    <property type="nucleotide sequence ID" value="NZ_JANLCM010000002.1"/>
</dbReference>
<dbReference type="Proteomes" id="UP001165584">
    <property type="component" value="Unassembled WGS sequence"/>
</dbReference>
<dbReference type="PANTHER" id="PTHR30363:SF4">
    <property type="entry name" value="GLYCEROL-3-PHOSPHATE REGULON REPRESSOR"/>
    <property type="match status" value="1"/>
</dbReference>
<dbReference type="Gene3D" id="1.10.10.10">
    <property type="entry name" value="Winged helix-like DNA-binding domain superfamily/Winged helix DNA-binding domain"/>
    <property type="match status" value="1"/>
</dbReference>
<evidence type="ECO:0000313" key="8">
    <source>
        <dbReference type="EMBL" id="MCS5720074.1"/>
    </source>
</evidence>
<evidence type="ECO:0000256" key="3">
    <source>
        <dbReference type="ARBA" id="ARBA00023015"/>
    </source>
</evidence>
<dbReference type="InterPro" id="IPR018356">
    <property type="entry name" value="Tscrpt_reg_HTH_DeoR_CS"/>
</dbReference>
<keyword evidence="2" id="KW-0678">Repressor</keyword>
<organism evidence="8 9">
    <name type="scientific">Herbiconiux aconitum</name>
    <dbReference type="NCBI Taxonomy" id="2970913"/>
    <lineage>
        <taxon>Bacteria</taxon>
        <taxon>Bacillati</taxon>
        <taxon>Actinomycetota</taxon>
        <taxon>Actinomycetes</taxon>
        <taxon>Micrococcales</taxon>
        <taxon>Microbacteriaceae</taxon>
        <taxon>Herbiconiux</taxon>
    </lineage>
</organism>
<dbReference type="PROSITE" id="PS00894">
    <property type="entry name" value="HTH_DEOR_1"/>
    <property type="match status" value="1"/>
</dbReference>
<evidence type="ECO:0000256" key="4">
    <source>
        <dbReference type="ARBA" id="ARBA00023125"/>
    </source>
</evidence>
<evidence type="ECO:0000256" key="2">
    <source>
        <dbReference type="ARBA" id="ARBA00022491"/>
    </source>
</evidence>